<accession>F2LW39</accession>
<dbReference type="GO" id="GO:0005524">
    <property type="term" value="F:ATP binding"/>
    <property type="evidence" value="ECO:0007669"/>
    <property type="project" value="UniProtKB-KW"/>
</dbReference>
<dbReference type="SMART" id="SM00382">
    <property type="entry name" value="AAA"/>
    <property type="match status" value="1"/>
</dbReference>
<evidence type="ECO:0000256" key="3">
    <source>
        <dbReference type="ARBA" id="ARBA00022741"/>
    </source>
</evidence>
<feature type="domain" description="ABC transporter" evidence="6">
    <location>
        <begin position="3"/>
        <end position="237"/>
    </location>
</feature>
<dbReference type="CDD" id="cd03224">
    <property type="entry name" value="ABC_TM1139_LivF_branched"/>
    <property type="match status" value="1"/>
</dbReference>
<keyword evidence="4" id="KW-0067">ATP-binding</keyword>
<evidence type="ECO:0000256" key="2">
    <source>
        <dbReference type="ARBA" id="ARBA00022448"/>
    </source>
</evidence>
<dbReference type="InterPro" id="IPR003593">
    <property type="entry name" value="AAA+_ATPase"/>
</dbReference>
<dbReference type="KEGG" id="hmr:Hipma_1007"/>
<gene>
    <name evidence="7" type="ordered locus">Hipma_1007</name>
</gene>
<evidence type="ECO:0000313" key="8">
    <source>
        <dbReference type="Proteomes" id="UP000008139"/>
    </source>
</evidence>
<keyword evidence="5" id="KW-0029">Amino-acid transport</keyword>
<dbReference type="GO" id="GO:0015807">
    <property type="term" value="P:L-amino acid transport"/>
    <property type="evidence" value="ECO:0007669"/>
    <property type="project" value="TreeGrafter"/>
</dbReference>
<keyword evidence="2" id="KW-0813">Transport</keyword>
<dbReference type="eggNOG" id="COG0410">
    <property type="taxonomic scope" value="Bacteria"/>
</dbReference>
<comment type="similarity">
    <text evidence="1">Belongs to the ABC transporter superfamily.</text>
</comment>
<dbReference type="PROSITE" id="PS00211">
    <property type="entry name" value="ABC_TRANSPORTER_1"/>
    <property type="match status" value="1"/>
</dbReference>
<dbReference type="EMBL" id="CP002606">
    <property type="protein sequence ID" value="AEA33973.1"/>
    <property type="molecule type" value="Genomic_DNA"/>
</dbReference>
<dbReference type="Pfam" id="PF00005">
    <property type="entry name" value="ABC_tran"/>
    <property type="match status" value="1"/>
</dbReference>
<dbReference type="GO" id="GO:0015658">
    <property type="term" value="F:branched-chain amino acid transmembrane transporter activity"/>
    <property type="evidence" value="ECO:0007669"/>
    <property type="project" value="TreeGrafter"/>
</dbReference>
<evidence type="ECO:0000259" key="6">
    <source>
        <dbReference type="PROSITE" id="PS50893"/>
    </source>
</evidence>
<dbReference type="InterPro" id="IPR027417">
    <property type="entry name" value="P-loop_NTPase"/>
</dbReference>
<reference evidence="8" key="2">
    <citation type="submission" date="2011-03" db="EMBL/GenBank/DDBJ databases">
        <title>The complete genome of Hippea maritima DSM 10411.</title>
        <authorList>
            <consortium name="US DOE Joint Genome Institute (JGI-PGF)"/>
            <person name="Lucas S."/>
            <person name="Copeland A."/>
            <person name="Lapidus A."/>
            <person name="Bruce D."/>
            <person name="Goodwin L."/>
            <person name="Pitluck S."/>
            <person name="Peters L."/>
            <person name="Kyrpides N."/>
            <person name="Mavromatis K."/>
            <person name="Pagani I."/>
            <person name="Ivanova N."/>
            <person name="Mikhailova N."/>
            <person name="Lu M."/>
            <person name="Detter J.C."/>
            <person name="Tapia R."/>
            <person name="Han C."/>
            <person name="Land M."/>
            <person name="Hauser L."/>
            <person name="Markowitz V."/>
            <person name="Cheng J.-F."/>
            <person name="Hugenholtz P."/>
            <person name="Woyke T."/>
            <person name="Wu D."/>
            <person name="Spring S."/>
            <person name="Schroeder M."/>
            <person name="Brambilla E."/>
            <person name="Klenk H.-P."/>
            <person name="Eisen J.A."/>
        </authorList>
    </citation>
    <scope>NUCLEOTIDE SEQUENCE [LARGE SCALE GENOMIC DNA]</scope>
    <source>
        <strain evidence="8">ATCC 700847 / DSM 10411 / MH2</strain>
    </source>
</reference>
<evidence type="ECO:0000256" key="5">
    <source>
        <dbReference type="ARBA" id="ARBA00022970"/>
    </source>
</evidence>
<dbReference type="GO" id="GO:0016887">
    <property type="term" value="F:ATP hydrolysis activity"/>
    <property type="evidence" value="ECO:0007669"/>
    <property type="project" value="InterPro"/>
</dbReference>
<dbReference type="InterPro" id="IPR003439">
    <property type="entry name" value="ABC_transporter-like_ATP-bd"/>
</dbReference>
<dbReference type="Proteomes" id="UP000008139">
    <property type="component" value="Chromosome"/>
</dbReference>
<evidence type="ECO:0000256" key="1">
    <source>
        <dbReference type="ARBA" id="ARBA00005417"/>
    </source>
</evidence>
<evidence type="ECO:0000313" key="7">
    <source>
        <dbReference type="EMBL" id="AEA33973.1"/>
    </source>
</evidence>
<dbReference type="AlphaFoldDB" id="F2LW39"/>
<dbReference type="PANTHER" id="PTHR43820">
    <property type="entry name" value="HIGH-AFFINITY BRANCHED-CHAIN AMINO ACID TRANSPORT ATP-BINDING PROTEIN LIVF"/>
    <property type="match status" value="1"/>
</dbReference>
<name>F2LW39_HIPMA</name>
<dbReference type="PROSITE" id="PS50893">
    <property type="entry name" value="ABC_TRANSPORTER_2"/>
    <property type="match status" value="1"/>
</dbReference>
<protein>
    <submittedName>
        <fullName evidence="7">ABC transporter related protein</fullName>
    </submittedName>
</protein>
<organism evidence="7 8">
    <name type="scientific">Hippea maritima (strain ATCC 700847 / DSM 10411 / MH2)</name>
    <dbReference type="NCBI Taxonomy" id="760142"/>
    <lineage>
        <taxon>Bacteria</taxon>
        <taxon>Pseudomonadati</taxon>
        <taxon>Campylobacterota</taxon>
        <taxon>Desulfurellia</taxon>
        <taxon>Desulfurellales</taxon>
        <taxon>Hippeaceae</taxon>
        <taxon>Hippea</taxon>
    </lineage>
</organism>
<reference evidence="7 8" key="1">
    <citation type="journal article" date="2011" name="Stand. Genomic Sci.">
        <title>Complete genome sequence of the thermophilic sulfur-reducer Hippea maritima type strain (MH(2)).</title>
        <authorList>
            <person name="Huntemann M."/>
            <person name="Lu M."/>
            <person name="Nolan M."/>
            <person name="Lapidus A."/>
            <person name="Lucas S."/>
            <person name="Hammon N."/>
            <person name="Deshpande S."/>
            <person name="Cheng J.F."/>
            <person name="Tapia R."/>
            <person name="Han C."/>
            <person name="Goodwin L."/>
            <person name="Pitluck S."/>
            <person name="Liolios K."/>
            <person name="Pagani I."/>
            <person name="Ivanova N."/>
            <person name="Ovchinikova G."/>
            <person name="Pati A."/>
            <person name="Chen A."/>
            <person name="Palaniappan K."/>
            <person name="Land M."/>
            <person name="Hauser L."/>
            <person name="Jeffries C.D."/>
            <person name="Detter J.C."/>
            <person name="Brambilla E.M."/>
            <person name="Rohde M."/>
            <person name="Spring S."/>
            <person name="Goker M."/>
            <person name="Woyke T."/>
            <person name="Bristow J."/>
            <person name="Eisen J.A."/>
            <person name="Markowitz V."/>
            <person name="Hugenholtz P."/>
            <person name="Kyrpides N.C."/>
            <person name="Klenk H.P."/>
            <person name="Mavromatis K."/>
        </authorList>
    </citation>
    <scope>NUCLEOTIDE SEQUENCE [LARGE SCALE GENOMIC DNA]</scope>
    <source>
        <strain evidence="8">ATCC 700847 / DSM 10411 / MH2</strain>
    </source>
</reference>
<dbReference type="SUPFAM" id="SSF52540">
    <property type="entry name" value="P-loop containing nucleoside triphosphate hydrolases"/>
    <property type="match status" value="1"/>
</dbReference>
<dbReference type="InterPro" id="IPR017871">
    <property type="entry name" value="ABC_transporter-like_CS"/>
</dbReference>
<dbReference type="PANTHER" id="PTHR43820:SF4">
    <property type="entry name" value="HIGH-AFFINITY BRANCHED-CHAIN AMINO ACID TRANSPORT ATP-BINDING PROTEIN LIVF"/>
    <property type="match status" value="1"/>
</dbReference>
<dbReference type="Gene3D" id="3.40.50.300">
    <property type="entry name" value="P-loop containing nucleotide triphosphate hydrolases"/>
    <property type="match status" value="1"/>
</dbReference>
<dbReference type="HOGENOM" id="CLU_000604_1_2_7"/>
<sequence>MMLKVDNVCVSYGKAKALKGVSIEVRQGEAVAVIGSNGSGKTTLLNAIVNVVNKSGRVSFLDKDITNTKTYKIMRMGMAYLPDRRTVFADLSVYDNLIIAAFSKIKSGVQGYFKNESKEIFEMFPNLKDKLYLKAGLLSGGEQQMLSLAQLLLRKPRFIMLDEPSAGLSPKLVKQLFDIIVFMKESGFTVLVVEQNVNKTVKVADRVYVLKNGVITDTGNSEDFQDELRIKRAYFGG</sequence>
<proteinExistence type="inferred from homology"/>
<dbReference type="OrthoDB" id="5515229at2"/>
<dbReference type="InterPro" id="IPR052156">
    <property type="entry name" value="BCAA_Transport_ATP-bd_LivF"/>
</dbReference>
<dbReference type="STRING" id="760142.Hipma_1007"/>
<keyword evidence="3" id="KW-0547">Nucleotide-binding</keyword>
<keyword evidence="8" id="KW-1185">Reference proteome</keyword>
<dbReference type="InParanoid" id="F2LW39"/>
<evidence type="ECO:0000256" key="4">
    <source>
        <dbReference type="ARBA" id="ARBA00022840"/>
    </source>
</evidence>
<dbReference type="RefSeq" id="WP_013682012.1">
    <property type="nucleotide sequence ID" value="NC_015318.1"/>
</dbReference>